<keyword evidence="1" id="KW-1133">Transmembrane helix</keyword>
<dbReference type="GO" id="GO:0120097">
    <property type="term" value="C:glycosylphosphatidylinositol-mannosyltransferase II complex"/>
    <property type="evidence" value="ECO:0007669"/>
    <property type="project" value="EnsemblFungi"/>
</dbReference>
<dbReference type="EMBL" id="HE616743">
    <property type="protein sequence ID" value="CCE90604.1"/>
    <property type="molecule type" value="Genomic_DNA"/>
</dbReference>
<keyword evidence="4" id="KW-1185">Reference proteome</keyword>
<dbReference type="InterPro" id="IPR019433">
    <property type="entry name" value="GPI_ManTrfase_II_coact_Pga1"/>
</dbReference>
<dbReference type="GO" id="GO:0006506">
    <property type="term" value="P:GPI anchor biosynthetic process"/>
    <property type="evidence" value="ECO:0007669"/>
    <property type="project" value="EnsemblFungi"/>
</dbReference>
<dbReference type="GO" id="GO:0000030">
    <property type="term" value="F:mannosyltransferase activity"/>
    <property type="evidence" value="ECO:0007669"/>
    <property type="project" value="EnsemblFungi"/>
</dbReference>
<sequence length="189" mass="21675">MKRFFWSWFIWLNSLFVLVIANTESFLVKVPKDFPVGTSNHIDDQFPLRISLNNSNHAKETIETHIGEVNPTYIQLQHLQIDEVYQVKICWTALDPVSIDEMGWFIVPHSTSLQGTTSEEARIFIKFTITNDSYPTMKPGTMVPINVSVINCKLGVPVDLYKTIVYIIAVAVSAVLLNRKYSLYDLLRH</sequence>
<accession>G8ZPR0</accession>
<protein>
    <submittedName>
        <fullName evidence="3">Uncharacterized protein</fullName>
    </submittedName>
</protein>
<organism evidence="3 4">
    <name type="scientific">Torulaspora delbrueckii</name>
    <name type="common">Yeast</name>
    <name type="synonym">Candida colliculosa</name>
    <dbReference type="NCBI Taxonomy" id="4950"/>
    <lineage>
        <taxon>Eukaryota</taxon>
        <taxon>Fungi</taxon>
        <taxon>Dikarya</taxon>
        <taxon>Ascomycota</taxon>
        <taxon>Saccharomycotina</taxon>
        <taxon>Saccharomycetes</taxon>
        <taxon>Saccharomycetales</taxon>
        <taxon>Saccharomycetaceae</taxon>
        <taxon>Torulaspora</taxon>
    </lineage>
</organism>
<evidence type="ECO:0000256" key="1">
    <source>
        <dbReference type="SAM" id="Phobius"/>
    </source>
</evidence>
<keyword evidence="1" id="KW-0812">Transmembrane</keyword>
<proteinExistence type="predicted"/>
<dbReference type="HOGENOM" id="CLU_116423_0_0_1"/>
<dbReference type="Pfam" id="PF10333">
    <property type="entry name" value="Pga1"/>
    <property type="match status" value="1"/>
</dbReference>
<dbReference type="eggNOG" id="ENOG502S2MY">
    <property type="taxonomic scope" value="Eukaryota"/>
</dbReference>
<gene>
    <name evidence="3" type="primary">TDEL0B04750</name>
    <name evidence="3" type="ORF">TDEL_0B04750</name>
</gene>
<feature type="signal peptide" evidence="2">
    <location>
        <begin position="1"/>
        <end position="21"/>
    </location>
</feature>
<evidence type="ECO:0000256" key="2">
    <source>
        <dbReference type="SAM" id="SignalP"/>
    </source>
</evidence>
<dbReference type="PANTHER" id="PTHR28022:SF1">
    <property type="entry name" value="GPI MANNOSYLTRANSFERASE 2 SUBUNIT PGA1"/>
    <property type="match status" value="1"/>
</dbReference>
<keyword evidence="2" id="KW-0732">Signal</keyword>
<feature type="transmembrane region" description="Helical" evidence="1">
    <location>
        <begin position="160"/>
        <end position="178"/>
    </location>
</feature>
<dbReference type="FunCoup" id="G8ZPR0">
    <property type="interactions" value="20"/>
</dbReference>
<dbReference type="Proteomes" id="UP000005627">
    <property type="component" value="Chromosome 2"/>
</dbReference>
<feature type="chain" id="PRO_5003519610" evidence="2">
    <location>
        <begin position="22"/>
        <end position="189"/>
    </location>
</feature>
<dbReference type="InParanoid" id="G8ZPR0"/>
<dbReference type="KEGG" id="tdl:TDEL_0B04750"/>
<dbReference type="RefSeq" id="XP_003679815.1">
    <property type="nucleotide sequence ID" value="XM_003679767.1"/>
</dbReference>
<evidence type="ECO:0000313" key="4">
    <source>
        <dbReference type="Proteomes" id="UP000005627"/>
    </source>
</evidence>
<keyword evidence="1" id="KW-0472">Membrane</keyword>
<reference evidence="3 4" key="1">
    <citation type="journal article" date="2011" name="Proc. Natl. Acad. Sci. U.S.A.">
        <title>Evolutionary erosion of yeast sex chromosomes by mating-type switching accidents.</title>
        <authorList>
            <person name="Gordon J.L."/>
            <person name="Armisen D."/>
            <person name="Proux-Wera E."/>
            <person name="Oheigeartaigh S.S."/>
            <person name="Byrne K.P."/>
            <person name="Wolfe K.H."/>
        </authorList>
    </citation>
    <scope>NUCLEOTIDE SEQUENCE [LARGE SCALE GENOMIC DNA]</scope>
    <source>
        <strain evidence="4">ATCC 10662 / CBS 1146 / NBRC 0425 / NCYC 2629 / NRRL Y-866</strain>
    </source>
</reference>
<evidence type="ECO:0000313" key="3">
    <source>
        <dbReference type="EMBL" id="CCE90604.1"/>
    </source>
</evidence>
<dbReference type="OrthoDB" id="4036106at2759"/>
<dbReference type="GO" id="GO:0005789">
    <property type="term" value="C:endoplasmic reticulum membrane"/>
    <property type="evidence" value="ECO:0007669"/>
    <property type="project" value="EnsemblFungi"/>
</dbReference>
<name>G8ZPR0_TORDE</name>
<dbReference type="AlphaFoldDB" id="G8ZPR0"/>
<dbReference type="PANTHER" id="PTHR28022">
    <property type="entry name" value="GPI MANNOSYLTRANSFERASE 2 SUBUNIT PGA1"/>
    <property type="match status" value="1"/>
</dbReference>
<dbReference type="GeneID" id="11504762"/>